<dbReference type="EMBL" id="JACGWL010000869">
    <property type="protein sequence ID" value="KAK4381494.1"/>
    <property type="molecule type" value="Genomic_DNA"/>
</dbReference>
<proteinExistence type="predicted"/>
<comment type="caution">
    <text evidence="2">The sequence shown here is derived from an EMBL/GenBank/DDBJ whole genome shotgun (WGS) entry which is preliminary data.</text>
</comment>
<reference evidence="2" key="2">
    <citation type="journal article" date="2024" name="Plant">
        <title>Genomic evolution and insights into agronomic trait innovations of Sesamum species.</title>
        <authorList>
            <person name="Miao H."/>
            <person name="Wang L."/>
            <person name="Qu L."/>
            <person name="Liu H."/>
            <person name="Sun Y."/>
            <person name="Le M."/>
            <person name="Wang Q."/>
            <person name="Wei S."/>
            <person name="Zheng Y."/>
            <person name="Lin W."/>
            <person name="Duan Y."/>
            <person name="Cao H."/>
            <person name="Xiong S."/>
            <person name="Wang X."/>
            <person name="Wei L."/>
            <person name="Li C."/>
            <person name="Ma Q."/>
            <person name="Ju M."/>
            <person name="Zhao R."/>
            <person name="Li G."/>
            <person name="Mu C."/>
            <person name="Tian Q."/>
            <person name="Mei H."/>
            <person name="Zhang T."/>
            <person name="Gao T."/>
            <person name="Zhang H."/>
        </authorList>
    </citation>
    <scope>NUCLEOTIDE SEQUENCE</scope>
    <source>
        <strain evidence="2">K16</strain>
    </source>
</reference>
<dbReference type="InterPro" id="IPR025558">
    <property type="entry name" value="DUF4283"/>
</dbReference>
<accession>A0AAE1T3Y8</accession>
<evidence type="ECO:0000313" key="2">
    <source>
        <dbReference type="EMBL" id="KAK4381494.1"/>
    </source>
</evidence>
<reference evidence="2" key="1">
    <citation type="submission" date="2020-06" db="EMBL/GenBank/DDBJ databases">
        <authorList>
            <person name="Li T."/>
            <person name="Hu X."/>
            <person name="Zhang T."/>
            <person name="Song X."/>
            <person name="Zhang H."/>
            <person name="Dai N."/>
            <person name="Sheng W."/>
            <person name="Hou X."/>
            <person name="Wei L."/>
        </authorList>
    </citation>
    <scope>NUCLEOTIDE SEQUENCE</scope>
    <source>
        <strain evidence="2">K16</strain>
        <tissue evidence="2">Leaf</tissue>
    </source>
</reference>
<feature type="domain" description="DUF4283" evidence="1">
    <location>
        <begin position="36"/>
        <end position="108"/>
    </location>
</feature>
<dbReference type="PANTHER" id="PTHR31286">
    <property type="entry name" value="GLYCINE-RICH CELL WALL STRUCTURAL PROTEIN 1.8-LIKE"/>
    <property type="match status" value="1"/>
</dbReference>
<protein>
    <recommendedName>
        <fullName evidence="1">DUF4283 domain-containing protein</fullName>
    </recommendedName>
</protein>
<evidence type="ECO:0000313" key="3">
    <source>
        <dbReference type="Proteomes" id="UP001289374"/>
    </source>
</evidence>
<dbReference type="PANTHER" id="PTHR31286:SF167">
    <property type="entry name" value="OS09G0268800 PROTEIN"/>
    <property type="match status" value="1"/>
</dbReference>
<dbReference type="Proteomes" id="UP001289374">
    <property type="component" value="Unassembled WGS sequence"/>
</dbReference>
<evidence type="ECO:0000259" key="1">
    <source>
        <dbReference type="Pfam" id="PF14111"/>
    </source>
</evidence>
<sequence length="253" mass="29533">MEEVVRSHQAWLMDLGFDISVTEGVESYEHLEGRFNNKLIMVGRVLTERSHNFEALRSALFRFMNPGKEMEVRRIEDNKFILIFTHPVDFKRVLVGGPWIFDKKLIVLNTVGDDQRLAKVELNWCEFTLYVHGLPYEQRTKEMARYIGNVIGRFNEAEWEDSAPSFGSTLKIRLRHQSGQLDIFPTSSRSPRENIAFPTIVRQNPDSRKEDQRTLRGLNIFRNFGNQPVKEGSQNQELTGQKRNLFHSYARKS</sequence>
<gene>
    <name evidence="2" type="ORF">Sango_2963200</name>
</gene>
<dbReference type="Pfam" id="PF14111">
    <property type="entry name" value="DUF4283"/>
    <property type="match status" value="1"/>
</dbReference>
<dbReference type="AlphaFoldDB" id="A0AAE1T3Y8"/>
<name>A0AAE1T3Y8_9LAMI</name>
<dbReference type="InterPro" id="IPR040256">
    <property type="entry name" value="At4g02000-like"/>
</dbReference>
<organism evidence="2 3">
    <name type="scientific">Sesamum angolense</name>
    <dbReference type="NCBI Taxonomy" id="2727404"/>
    <lineage>
        <taxon>Eukaryota</taxon>
        <taxon>Viridiplantae</taxon>
        <taxon>Streptophyta</taxon>
        <taxon>Embryophyta</taxon>
        <taxon>Tracheophyta</taxon>
        <taxon>Spermatophyta</taxon>
        <taxon>Magnoliopsida</taxon>
        <taxon>eudicotyledons</taxon>
        <taxon>Gunneridae</taxon>
        <taxon>Pentapetalae</taxon>
        <taxon>asterids</taxon>
        <taxon>lamiids</taxon>
        <taxon>Lamiales</taxon>
        <taxon>Pedaliaceae</taxon>
        <taxon>Sesamum</taxon>
    </lineage>
</organism>
<keyword evidence="3" id="KW-1185">Reference proteome</keyword>